<dbReference type="InterPro" id="IPR005914">
    <property type="entry name" value="Acac_CoA_synth"/>
</dbReference>
<evidence type="ECO:0000256" key="4">
    <source>
        <dbReference type="ARBA" id="ARBA00022840"/>
    </source>
</evidence>
<comment type="caution">
    <text evidence="8">The sequence shown here is derived from an EMBL/GenBank/DDBJ whole genome shotgun (WGS) entry which is preliminary data.</text>
</comment>
<accession>A0ABP8YG21</accession>
<evidence type="ECO:0000256" key="2">
    <source>
        <dbReference type="ARBA" id="ARBA00022598"/>
    </source>
</evidence>
<feature type="domain" description="AMP-dependent synthetase/ligase" evidence="5">
    <location>
        <begin position="98"/>
        <end position="467"/>
    </location>
</feature>
<dbReference type="NCBIfam" id="NF002937">
    <property type="entry name" value="PRK03584.1"/>
    <property type="match status" value="1"/>
</dbReference>
<keyword evidence="9" id="KW-1185">Reference proteome</keyword>
<dbReference type="PROSITE" id="PS00455">
    <property type="entry name" value="AMP_BINDING"/>
    <property type="match status" value="1"/>
</dbReference>
<dbReference type="Pfam" id="PF00501">
    <property type="entry name" value="AMP-binding"/>
    <property type="match status" value="1"/>
</dbReference>
<dbReference type="InterPro" id="IPR000873">
    <property type="entry name" value="AMP-dep_synth/lig_dom"/>
</dbReference>
<evidence type="ECO:0000313" key="9">
    <source>
        <dbReference type="Proteomes" id="UP001499882"/>
    </source>
</evidence>
<dbReference type="Gene3D" id="3.30.300.30">
    <property type="match status" value="1"/>
</dbReference>
<evidence type="ECO:0000259" key="7">
    <source>
        <dbReference type="Pfam" id="PF16177"/>
    </source>
</evidence>
<dbReference type="Gene3D" id="3.40.50.12780">
    <property type="entry name" value="N-terminal domain of ligase-like"/>
    <property type="match status" value="1"/>
</dbReference>
<keyword evidence="2 8" id="KW-0436">Ligase</keyword>
<keyword evidence="3" id="KW-0547">Nucleotide-binding</keyword>
<dbReference type="InterPro" id="IPR032387">
    <property type="entry name" value="ACAS_N"/>
</dbReference>
<evidence type="ECO:0000256" key="3">
    <source>
        <dbReference type="ARBA" id="ARBA00022741"/>
    </source>
</evidence>
<reference evidence="9" key="1">
    <citation type="journal article" date="2019" name="Int. J. Syst. Evol. Microbiol.">
        <title>The Global Catalogue of Microorganisms (GCM) 10K type strain sequencing project: providing services to taxonomists for standard genome sequencing and annotation.</title>
        <authorList>
            <consortium name="The Broad Institute Genomics Platform"/>
            <consortium name="The Broad Institute Genome Sequencing Center for Infectious Disease"/>
            <person name="Wu L."/>
            <person name="Ma J."/>
        </authorList>
    </citation>
    <scope>NUCLEOTIDE SEQUENCE [LARGE SCALE GENOMIC DNA]</scope>
    <source>
        <strain evidence="9">JCM 18532</strain>
    </source>
</reference>
<sequence>MDGDVLWTPAPDAREATRMGQLLTTVEAKYGVDLPDYNAFWAWSVDHIEDFYAELAEFCDVRFDSQPDQVLTTRRVPDAVWFPGATLNYAEHIFRCMPDDVVIQAISEVRGNHEVTAAELREMVGRVRAGLVELGIGKGDRVAGYLPHIPETIAAFLAVASLGAIWSVCPPEFGVNSVVDRLSQVEPKLLIAIDGYRFGGKDFDRTSHVADIRAALPSLETAIWLPYLDESAATPPEMMAWNDVFSTSGPMAFESVPFDHPLYVLFTSGTTGLPKAVPHSHGGPLLEHHKWLGMQADLGPGDRFFWFTTTGWVVWNITVSALTMGASIVVMDGSPTAFGLDKQWELVQDLGVTHLGASTAYVLACKDAGIHPGRDFDLSSLRVGMVGGSPFPPDGWEWWYREVKEDILVGCSSGGTDVAGTFIGGSPLVPVYSGRQACVYLGVRVEAWDEVGHPVIGVPGELVVTTPLPSMPKALWGDAGGTRLRETYYANFPEVWDQQDWVIFYDNGSCSVIGRSDATLNRAGVRLGPSEYYTVLDALPQVREALVVHVQTGTSKDGELMLFLVLEDGAVLDEELLAVIRAQLSSRLSPRHVPDVVQAVPDLPKTLTGKRLEVPVRRILEGADPDTVTSRGTLANPAALDPFITIAQERSGLVNPRR</sequence>
<dbReference type="InterPro" id="IPR020845">
    <property type="entry name" value="AMP-binding_CS"/>
</dbReference>
<gene>
    <name evidence="8" type="ORF">GCM10023350_08620</name>
</gene>
<dbReference type="EMBL" id="BAABKN010000005">
    <property type="protein sequence ID" value="GAA4727842.1"/>
    <property type="molecule type" value="Genomic_DNA"/>
</dbReference>
<dbReference type="Proteomes" id="UP001499882">
    <property type="component" value="Unassembled WGS sequence"/>
</dbReference>
<dbReference type="RefSeq" id="WP_345525357.1">
    <property type="nucleotide sequence ID" value="NZ_BAABKN010000005.1"/>
</dbReference>
<proteinExistence type="inferred from homology"/>
<dbReference type="GO" id="GO:0016874">
    <property type="term" value="F:ligase activity"/>
    <property type="evidence" value="ECO:0007669"/>
    <property type="project" value="UniProtKB-KW"/>
</dbReference>
<feature type="domain" description="Acetyl-coenzyme A synthetase N-terminal" evidence="7">
    <location>
        <begin position="37"/>
        <end position="92"/>
    </location>
</feature>
<dbReference type="InterPro" id="IPR025110">
    <property type="entry name" value="AMP-bd_C"/>
</dbReference>
<comment type="similarity">
    <text evidence="1">Belongs to the ATP-dependent AMP-binding enzyme family.</text>
</comment>
<dbReference type="PANTHER" id="PTHR42921:SF1">
    <property type="entry name" value="ACETOACETYL-COA SYNTHETASE"/>
    <property type="match status" value="1"/>
</dbReference>
<organism evidence="8 9">
    <name type="scientific">Nocardioides endophyticus</name>
    <dbReference type="NCBI Taxonomy" id="1353775"/>
    <lineage>
        <taxon>Bacteria</taxon>
        <taxon>Bacillati</taxon>
        <taxon>Actinomycetota</taxon>
        <taxon>Actinomycetes</taxon>
        <taxon>Propionibacteriales</taxon>
        <taxon>Nocardioidaceae</taxon>
        <taxon>Nocardioides</taxon>
    </lineage>
</organism>
<dbReference type="Pfam" id="PF16177">
    <property type="entry name" value="ACAS_N"/>
    <property type="match status" value="1"/>
</dbReference>
<dbReference type="PANTHER" id="PTHR42921">
    <property type="entry name" value="ACETOACETYL-COA SYNTHETASE"/>
    <property type="match status" value="1"/>
</dbReference>
<feature type="domain" description="AMP-binding enzyme C-terminal" evidence="6">
    <location>
        <begin position="535"/>
        <end position="610"/>
    </location>
</feature>
<keyword evidence="4" id="KW-0067">ATP-binding</keyword>
<dbReference type="Pfam" id="PF13193">
    <property type="entry name" value="AMP-binding_C"/>
    <property type="match status" value="1"/>
</dbReference>
<protein>
    <submittedName>
        <fullName evidence="8">Acetoacetate--CoA ligase</fullName>
    </submittedName>
</protein>
<evidence type="ECO:0000259" key="5">
    <source>
        <dbReference type="Pfam" id="PF00501"/>
    </source>
</evidence>
<dbReference type="InterPro" id="IPR045851">
    <property type="entry name" value="AMP-bd_C_sf"/>
</dbReference>
<evidence type="ECO:0000313" key="8">
    <source>
        <dbReference type="EMBL" id="GAA4727842.1"/>
    </source>
</evidence>
<name>A0ABP8YG21_9ACTN</name>
<dbReference type="SUPFAM" id="SSF56801">
    <property type="entry name" value="Acetyl-CoA synthetase-like"/>
    <property type="match status" value="1"/>
</dbReference>
<evidence type="ECO:0000256" key="1">
    <source>
        <dbReference type="ARBA" id="ARBA00006432"/>
    </source>
</evidence>
<evidence type="ECO:0000259" key="6">
    <source>
        <dbReference type="Pfam" id="PF13193"/>
    </source>
</evidence>
<dbReference type="InterPro" id="IPR042099">
    <property type="entry name" value="ANL_N_sf"/>
</dbReference>
<dbReference type="NCBIfam" id="TIGR01217">
    <property type="entry name" value="ac_ac_CoA_syn"/>
    <property type="match status" value="1"/>
</dbReference>